<dbReference type="EMBL" id="FOOU01000022">
    <property type="protein sequence ID" value="SFG96353.1"/>
    <property type="molecule type" value="Genomic_DNA"/>
</dbReference>
<dbReference type="Proteomes" id="UP000198623">
    <property type="component" value="Unassembled WGS sequence"/>
</dbReference>
<accession>A0A1I2W4S4</accession>
<sequence length="34" mass="4095">MVIFTLDFLIFGLVSVFYLSENFTHPLFDFLDHR</sequence>
<gene>
    <name evidence="1" type="ORF">SAMN05216175_12226</name>
</gene>
<dbReference type="STRING" id="1045558.SAMN05216175_12226"/>
<name>A0A1I2W4S4_9GAMM</name>
<keyword evidence="2" id="KW-1185">Reference proteome</keyword>
<dbReference type="AlphaFoldDB" id="A0A1I2W4S4"/>
<protein>
    <submittedName>
        <fullName evidence="1">Uncharacterized protein</fullName>
    </submittedName>
</protein>
<evidence type="ECO:0000313" key="1">
    <source>
        <dbReference type="EMBL" id="SFG96353.1"/>
    </source>
</evidence>
<evidence type="ECO:0000313" key="2">
    <source>
        <dbReference type="Proteomes" id="UP000198623"/>
    </source>
</evidence>
<proteinExistence type="predicted"/>
<organism evidence="1 2">
    <name type="scientific">Neptunomonas qingdaonensis</name>
    <dbReference type="NCBI Taxonomy" id="1045558"/>
    <lineage>
        <taxon>Bacteria</taxon>
        <taxon>Pseudomonadati</taxon>
        <taxon>Pseudomonadota</taxon>
        <taxon>Gammaproteobacteria</taxon>
        <taxon>Oceanospirillales</taxon>
        <taxon>Oceanospirillaceae</taxon>
        <taxon>Neptunomonas</taxon>
    </lineage>
</organism>
<reference evidence="2" key="1">
    <citation type="submission" date="2016-10" db="EMBL/GenBank/DDBJ databases">
        <authorList>
            <person name="Varghese N."/>
            <person name="Submissions S."/>
        </authorList>
    </citation>
    <scope>NUCLEOTIDE SEQUENCE [LARGE SCALE GENOMIC DNA]</scope>
    <source>
        <strain evidence="2">CGMCC 1.10971</strain>
    </source>
</reference>